<evidence type="ECO:0000256" key="7">
    <source>
        <dbReference type="PIRSR" id="PIRSR000193-1"/>
    </source>
</evidence>
<organism evidence="11 12">
    <name type="scientific">Bifidobacterium pullorum subsp. gallinarum</name>
    <dbReference type="NCBI Taxonomy" id="78344"/>
    <lineage>
        <taxon>Bacteria</taxon>
        <taxon>Bacillati</taxon>
        <taxon>Actinomycetota</taxon>
        <taxon>Actinomycetes</taxon>
        <taxon>Bifidobacteriales</taxon>
        <taxon>Bifidobacteriaceae</taxon>
        <taxon>Bifidobacterium</taxon>
    </lineage>
</organism>
<dbReference type="Gene3D" id="1.10.3730.10">
    <property type="entry name" value="ProC C-terminal domain-like"/>
    <property type="match status" value="1"/>
</dbReference>
<keyword evidence="2 5" id="KW-0521">NADP</keyword>
<dbReference type="AlphaFoldDB" id="A0A4P6DVG9"/>
<dbReference type="HAMAP" id="MF_01925">
    <property type="entry name" value="P5C_reductase"/>
    <property type="match status" value="1"/>
</dbReference>
<dbReference type="InterPro" id="IPR000304">
    <property type="entry name" value="Pyrroline-COOH_reductase"/>
</dbReference>
<comment type="similarity">
    <text evidence="1 5 8">Belongs to the pyrroline-5-carboxylate reductase family.</text>
</comment>
<dbReference type="Proteomes" id="UP000293589">
    <property type="component" value="Chromosome"/>
</dbReference>
<dbReference type="SUPFAM" id="SSF51735">
    <property type="entry name" value="NAD(P)-binding Rossmann-fold domains"/>
    <property type="match status" value="1"/>
</dbReference>
<feature type="binding site" evidence="7">
    <location>
        <begin position="11"/>
        <end position="16"/>
    </location>
    <ligand>
        <name>NADP(+)</name>
        <dbReference type="ChEBI" id="CHEBI:58349"/>
    </ligand>
</feature>
<evidence type="ECO:0000256" key="6">
    <source>
        <dbReference type="NCBIfam" id="TIGR00112"/>
    </source>
</evidence>
<keyword evidence="5 8" id="KW-0028">Amino-acid biosynthesis</keyword>
<gene>
    <name evidence="5 11" type="primary">proC</name>
    <name evidence="11" type="ORF">ESN35_04135</name>
</gene>
<evidence type="ECO:0000313" key="11">
    <source>
        <dbReference type="EMBL" id="QAY32700.1"/>
    </source>
</evidence>
<evidence type="ECO:0000256" key="3">
    <source>
        <dbReference type="ARBA" id="ARBA00023002"/>
    </source>
</evidence>
<dbReference type="InterPro" id="IPR029036">
    <property type="entry name" value="P5CR_dimer"/>
</dbReference>
<dbReference type="KEGG" id="bgx:ESN35_04135"/>
<evidence type="ECO:0000259" key="9">
    <source>
        <dbReference type="Pfam" id="PF03807"/>
    </source>
</evidence>
<feature type="binding site" evidence="7">
    <location>
        <begin position="73"/>
        <end position="76"/>
    </location>
    <ligand>
        <name>NADP(+)</name>
        <dbReference type="ChEBI" id="CHEBI:58349"/>
    </ligand>
</feature>
<dbReference type="RefSeq" id="WP_129237171.1">
    <property type="nucleotide sequence ID" value="NZ_CP035464.1"/>
</dbReference>
<dbReference type="InterPro" id="IPR053790">
    <property type="entry name" value="P5CR-like_CS"/>
</dbReference>
<dbReference type="PANTHER" id="PTHR11645">
    <property type="entry name" value="PYRROLINE-5-CARBOXYLATE REDUCTASE"/>
    <property type="match status" value="1"/>
</dbReference>
<dbReference type="InterPro" id="IPR028939">
    <property type="entry name" value="P5C_Rdtase_cat_N"/>
</dbReference>
<dbReference type="SUPFAM" id="SSF48179">
    <property type="entry name" value="6-phosphogluconate dehydrogenase C-terminal domain-like"/>
    <property type="match status" value="1"/>
</dbReference>
<comment type="catalytic activity">
    <reaction evidence="5 8">
        <text>L-proline + NADP(+) = (S)-1-pyrroline-5-carboxylate + NADPH + 2 H(+)</text>
        <dbReference type="Rhea" id="RHEA:14109"/>
        <dbReference type="ChEBI" id="CHEBI:15378"/>
        <dbReference type="ChEBI" id="CHEBI:17388"/>
        <dbReference type="ChEBI" id="CHEBI:57783"/>
        <dbReference type="ChEBI" id="CHEBI:58349"/>
        <dbReference type="ChEBI" id="CHEBI:60039"/>
        <dbReference type="EC" id="1.5.1.2"/>
    </reaction>
</comment>
<dbReference type="UniPathway" id="UPA00098">
    <property type="reaction ID" value="UER00361"/>
</dbReference>
<evidence type="ECO:0000256" key="4">
    <source>
        <dbReference type="ARBA" id="ARBA00058118"/>
    </source>
</evidence>
<dbReference type="EMBL" id="CP035464">
    <property type="protein sequence ID" value="QAY32700.1"/>
    <property type="molecule type" value="Genomic_DNA"/>
</dbReference>
<dbReference type="EC" id="1.5.1.2" evidence="5 6"/>
<dbReference type="Pfam" id="PF03807">
    <property type="entry name" value="F420_oxidored"/>
    <property type="match status" value="1"/>
</dbReference>
<feature type="domain" description="Pyrroline-5-carboxylate reductase catalytic N-terminal" evidence="9">
    <location>
        <begin position="7"/>
        <end position="99"/>
    </location>
</feature>
<dbReference type="PANTHER" id="PTHR11645:SF0">
    <property type="entry name" value="PYRROLINE-5-CARBOXYLATE REDUCTASE 3"/>
    <property type="match status" value="1"/>
</dbReference>
<evidence type="ECO:0000256" key="2">
    <source>
        <dbReference type="ARBA" id="ARBA00022857"/>
    </source>
</evidence>
<dbReference type="PIRSF" id="PIRSF000193">
    <property type="entry name" value="Pyrrol-5-carb_rd"/>
    <property type="match status" value="1"/>
</dbReference>
<comment type="pathway">
    <text evidence="5 8">Amino-acid biosynthesis; L-proline biosynthesis; L-proline from L-glutamate 5-semialdehyde: step 1/1.</text>
</comment>
<reference evidence="11 12" key="1">
    <citation type="submission" date="2019-01" db="EMBL/GenBank/DDBJ databases">
        <title>Complete genome sequence of Bifidobacterium gallinarum CACC 514.</title>
        <authorList>
            <person name="Jung M."/>
        </authorList>
    </citation>
    <scope>NUCLEOTIDE SEQUENCE [LARGE SCALE GENOMIC DNA]</scope>
    <source>
        <strain evidence="11 12">CACC 514</strain>
    </source>
</reference>
<comment type="subcellular location">
    <subcellularLocation>
        <location evidence="5">Cytoplasm</location>
    </subcellularLocation>
</comment>
<evidence type="ECO:0000313" key="12">
    <source>
        <dbReference type="Proteomes" id="UP000293589"/>
    </source>
</evidence>
<protein>
    <recommendedName>
        <fullName evidence="5 6">Pyrroline-5-carboxylate reductase</fullName>
        <shortName evidence="5">P5C reductase</shortName>
        <shortName evidence="5">P5CR</shortName>
        <ecNumber evidence="5 6">1.5.1.2</ecNumber>
    </recommendedName>
    <alternativeName>
        <fullName evidence="5">PCA reductase</fullName>
    </alternativeName>
</protein>
<comment type="function">
    <text evidence="4 5">Catalyzes the reduction of 1-pyrroline-5-carboxylate (PCA) to L-proline.</text>
</comment>
<dbReference type="Pfam" id="PF14748">
    <property type="entry name" value="P5CR_dimer"/>
    <property type="match status" value="1"/>
</dbReference>
<name>A0A4P6DVG9_9BIFI</name>
<evidence type="ECO:0000256" key="5">
    <source>
        <dbReference type="HAMAP-Rule" id="MF_01925"/>
    </source>
</evidence>
<dbReference type="InterPro" id="IPR008927">
    <property type="entry name" value="6-PGluconate_DH-like_C_sf"/>
</dbReference>
<accession>A0A4P6DVG9</accession>
<evidence type="ECO:0000259" key="10">
    <source>
        <dbReference type="Pfam" id="PF14748"/>
    </source>
</evidence>
<proteinExistence type="inferred from homology"/>
<keyword evidence="3 5" id="KW-0560">Oxidoreductase</keyword>
<evidence type="ECO:0000256" key="8">
    <source>
        <dbReference type="RuleBase" id="RU003903"/>
    </source>
</evidence>
<dbReference type="GO" id="GO:0005737">
    <property type="term" value="C:cytoplasm"/>
    <property type="evidence" value="ECO:0007669"/>
    <property type="project" value="UniProtKB-SubCell"/>
</dbReference>
<dbReference type="STRING" id="78344.BIGA_0552"/>
<feature type="domain" description="Pyrroline-5-carboxylate reductase dimerisation" evidence="10">
    <location>
        <begin position="164"/>
        <end position="260"/>
    </location>
</feature>
<dbReference type="PROSITE" id="PS00521">
    <property type="entry name" value="P5CR"/>
    <property type="match status" value="1"/>
</dbReference>
<dbReference type="InterPro" id="IPR036291">
    <property type="entry name" value="NAD(P)-bd_dom_sf"/>
</dbReference>
<keyword evidence="5" id="KW-0963">Cytoplasm</keyword>
<dbReference type="FunFam" id="1.10.3730.10:FF:000001">
    <property type="entry name" value="Pyrroline-5-carboxylate reductase"/>
    <property type="match status" value="1"/>
</dbReference>
<comment type="catalytic activity">
    <reaction evidence="5">
        <text>L-proline + NAD(+) = (S)-1-pyrroline-5-carboxylate + NADH + 2 H(+)</text>
        <dbReference type="Rhea" id="RHEA:14105"/>
        <dbReference type="ChEBI" id="CHEBI:15378"/>
        <dbReference type="ChEBI" id="CHEBI:17388"/>
        <dbReference type="ChEBI" id="CHEBI:57540"/>
        <dbReference type="ChEBI" id="CHEBI:57945"/>
        <dbReference type="ChEBI" id="CHEBI:60039"/>
        <dbReference type="EC" id="1.5.1.2"/>
    </reaction>
</comment>
<dbReference type="GO" id="GO:0004735">
    <property type="term" value="F:pyrroline-5-carboxylate reductase activity"/>
    <property type="evidence" value="ECO:0007669"/>
    <property type="project" value="UniProtKB-UniRule"/>
</dbReference>
<dbReference type="GO" id="GO:0055129">
    <property type="term" value="P:L-proline biosynthetic process"/>
    <property type="evidence" value="ECO:0007669"/>
    <property type="project" value="UniProtKB-UniRule"/>
</dbReference>
<dbReference type="Gene3D" id="3.40.50.720">
    <property type="entry name" value="NAD(P)-binding Rossmann-like Domain"/>
    <property type="match status" value="1"/>
</dbReference>
<dbReference type="NCBIfam" id="TIGR00112">
    <property type="entry name" value="proC"/>
    <property type="match status" value="1"/>
</dbReference>
<evidence type="ECO:0000256" key="1">
    <source>
        <dbReference type="ARBA" id="ARBA00005525"/>
    </source>
</evidence>
<sequence>MPLQDVTIGFIGFGNMGQGVARGLVNGGVVGAGNIVAFDIDRDRLMRDATQLGARAAASAQEVVAESDVVVIAVKPNLVADVMAPLADELGGRIVLSIAWGVWNEQLEAILPGTCHLSVVPNLPIGVGKGVLVVEDTHTLEYEQMALIRSLFEPIALLETVDTAHMSAAGIVSSCAPAFTAVYIEALADAGVKYGLRRDTAYRLAAKMVEGTGAQIIEQGMTPAALKDGVCSPGGATIKGVVALEHEGFRGAAISAIEAVQG</sequence>
<keyword evidence="5 8" id="KW-0641">Proline biosynthesis</keyword>